<dbReference type="Pfam" id="PF11887">
    <property type="entry name" value="Mce4_CUP1"/>
    <property type="match status" value="1"/>
</dbReference>
<keyword evidence="5" id="KW-1185">Reference proteome</keyword>
<dbReference type="GO" id="GO:0005576">
    <property type="term" value="C:extracellular region"/>
    <property type="evidence" value="ECO:0007669"/>
    <property type="project" value="TreeGrafter"/>
</dbReference>
<dbReference type="PATRIC" id="fig|710685.3.peg.1156"/>
<evidence type="ECO:0000256" key="1">
    <source>
        <dbReference type="SAM" id="MobiDB-lite"/>
    </source>
</evidence>
<dbReference type="Pfam" id="PF02470">
    <property type="entry name" value="MlaD"/>
    <property type="match status" value="1"/>
</dbReference>
<evidence type="ECO:0000259" key="2">
    <source>
        <dbReference type="Pfam" id="PF02470"/>
    </source>
</evidence>
<gene>
    <name evidence="4" type="ordered locus">MycrhN_1147</name>
</gene>
<dbReference type="AlphaFoldDB" id="G8RV90"/>
<sequence>MTRGSRLALLVVLVGVLVMGAGVIVRQNLFTPQTIVAYFSSATGLYSGDDVRIAGVKVGTIRSVSPQPDHAVVTLEVDHGVRVPADAKAVIVAQNLVAARYVQLAPLYRSGEPRMPDDGIIPQERTAVPVEWDEVKTQLSRLATELGPDTTLSTSSMGRFIESTADAMDGNGEKLRQTFAQLSQLARILSDGSGDIVTTIENLQTFVTALRDSSDDIVLFQNRLSTFSTVLADSRSDLDAAASELAIAVGEVQRFIAGTRDKTAEQVQRLANATQVLVDHRTDVENILHVAPTSFANAYNILNPNVPGAIGTFVLTNFSNPVQFLCGAIGGIANVTASETSKLCAEYLGPALRLLNFNTLPQPPLNPYLMPSLTPDKIVYTDPALAPGGSGGAPPPPLTPPAISAYTGLNGDVPAPPGFMPTPPPGSAAVPTLPDVLLPAEGTPPS</sequence>
<dbReference type="Proteomes" id="UP000005442">
    <property type="component" value="Chromosome"/>
</dbReference>
<dbReference type="InterPro" id="IPR052336">
    <property type="entry name" value="MlaD_Phospholipid_Transporter"/>
</dbReference>
<feature type="domain" description="Mammalian cell entry C-terminal" evidence="3">
    <location>
        <begin position="114"/>
        <end position="291"/>
    </location>
</feature>
<organism evidence="4 5">
    <name type="scientific">Mycolicibacterium rhodesiae (strain NBB3)</name>
    <name type="common">Mycobacterium rhodesiae</name>
    <dbReference type="NCBI Taxonomy" id="710685"/>
    <lineage>
        <taxon>Bacteria</taxon>
        <taxon>Bacillati</taxon>
        <taxon>Actinomycetota</taxon>
        <taxon>Actinomycetes</taxon>
        <taxon>Mycobacteriales</taxon>
        <taxon>Mycobacteriaceae</taxon>
        <taxon>Mycolicibacterium</taxon>
    </lineage>
</organism>
<feature type="compositionally biased region" description="Pro residues" evidence="1">
    <location>
        <begin position="414"/>
        <end position="426"/>
    </location>
</feature>
<feature type="domain" description="Mce/MlaD" evidence="2">
    <location>
        <begin position="32"/>
        <end position="106"/>
    </location>
</feature>
<accession>G8RV90</accession>
<dbReference type="InterPro" id="IPR005693">
    <property type="entry name" value="Mce"/>
</dbReference>
<dbReference type="eggNOG" id="COG1463">
    <property type="taxonomic scope" value="Bacteria"/>
</dbReference>
<dbReference type="STRING" id="710685.MycrhN_1147"/>
<feature type="region of interest" description="Disordered" evidence="1">
    <location>
        <begin position="409"/>
        <end position="446"/>
    </location>
</feature>
<evidence type="ECO:0000313" key="4">
    <source>
        <dbReference type="EMBL" id="AEV71771.1"/>
    </source>
</evidence>
<reference evidence="4 5" key="1">
    <citation type="submission" date="2011-12" db="EMBL/GenBank/DDBJ databases">
        <title>Complete sequence of Mycobacterium rhodesiae NBB3.</title>
        <authorList>
            <consortium name="US DOE Joint Genome Institute"/>
            <person name="Lucas S."/>
            <person name="Han J."/>
            <person name="Lapidus A."/>
            <person name="Cheng J.-F."/>
            <person name="Goodwin L."/>
            <person name="Pitluck S."/>
            <person name="Peters L."/>
            <person name="Mikhailova N."/>
            <person name="Gu W."/>
            <person name="Detter J.C."/>
            <person name="Han C."/>
            <person name="Tapia R."/>
            <person name="Land M."/>
            <person name="Hauser L."/>
            <person name="Kyrpides N."/>
            <person name="Ivanova N."/>
            <person name="Pagani I."/>
            <person name="Mattes T."/>
            <person name="Holmes A."/>
            <person name="Rutledge P."/>
            <person name="Paulsen I."/>
            <person name="Coleman N."/>
            <person name="Woyke T."/>
        </authorList>
    </citation>
    <scope>NUCLEOTIDE SEQUENCE [LARGE SCALE GENOMIC DNA]</scope>
    <source>
        <strain evidence="4 5">NBB3</strain>
    </source>
</reference>
<evidence type="ECO:0000259" key="3">
    <source>
        <dbReference type="Pfam" id="PF11887"/>
    </source>
</evidence>
<dbReference type="PANTHER" id="PTHR33371">
    <property type="entry name" value="INTERMEMBRANE PHOSPHOLIPID TRANSPORT SYSTEM BINDING PROTEIN MLAD-RELATED"/>
    <property type="match status" value="1"/>
</dbReference>
<dbReference type="HOGENOM" id="CLU_044068_1_0_11"/>
<evidence type="ECO:0000313" key="5">
    <source>
        <dbReference type="Proteomes" id="UP000005442"/>
    </source>
</evidence>
<dbReference type="RefSeq" id="WP_014209586.1">
    <property type="nucleotide sequence ID" value="NC_016604.1"/>
</dbReference>
<dbReference type="InterPro" id="IPR003399">
    <property type="entry name" value="Mce/MlaD"/>
</dbReference>
<proteinExistence type="predicted"/>
<name>G8RV90_MYCRN</name>
<dbReference type="KEGG" id="mrh:MycrhN_1147"/>
<dbReference type="OrthoDB" id="4516955at2"/>
<dbReference type="InterPro" id="IPR024516">
    <property type="entry name" value="Mce_C"/>
</dbReference>
<dbReference type="EMBL" id="CP003169">
    <property type="protein sequence ID" value="AEV71771.1"/>
    <property type="molecule type" value="Genomic_DNA"/>
</dbReference>
<dbReference type="NCBIfam" id="TIGR00996">
    <property type="entry name" value="Mtu_fam_mce"/>
    <property type="match status" value="1"/>
</dbReference>
<protein>
    <submittedName>
        <fullName evidence="4">Virulence factor Mce family protein</fullName>
    </submittedName>
</protein>
<dbReference type="PANTHER" id="PTHR33371:SF4">
    <property type="entry name" value="INTERMEMBRANE PHOSPHOLIPID TRANSPORT SYSTEM BINDING PROTEIN MLAD"/>
    <property type="match status" value="1"/>
</dbReference>